<proteinExistence type="predicted"/>
<dbReference type="Proteomes" id="UP000092154">
    <property type="component" value="Unassembled WGS sequence"/>
</dbReference>
<feature type="transmembrane region" description="Helical" evidence="1">
    <location>
        <begin position="65"/>
        <end position="86"/>
    </location>
</feature>
<protein>
    <submittedName>
        <fullName evidence="2">Uncharacterized protein</fullName>
    </submittedName>
</protein>
<organism evidence="2 3">
    <name type="scientific">Rhizopogon vinicolor AM-OR11-026</name>
    <dbReference type="NCBI Taxonomy" id="1314800"/>
    <lineage>
        <taxon>Eukaryota</taxon>
        <taxon>Fungi</taxon>
        <taxon>Dikarya</taxon>
        <taxon>Basidiomycota</taxon>
        <taxon>Agaricomycotina</taxon>
        <taxon>Agaricomycetes</taxon>
        <taxon>Agaricomycetidae</taxon>
        <taxon>Boletales</taxon>
        <taxon>Suillineae</taxon>
        <taxon>Rhizopogonaceae</taxon>
        <taxon>Rhizopogon</taxon>
    </lineage>
</organism>
<evidence type="ECO:0000313" key="3">
    <source>
        <dbReference type="Proteomes" id="UP000092154"/>
    </source>
</evidence>
<keyword evidence="1" id="KW-0812">Transmembrane</keyword>
<gene>
    <name evidence="2" type="ORF">K503DRAFT_187234</name>
</gene>
<keyword evidence="1" id="KW-1133">Transmembrane helix</keyword>
<keyword evidence="1" id="KW-0472">Membrane</keyword>
<evidence type="ECO:0000256" key="1">
    <source>
        <dbReference type="SAM" id="Phobius"/>
    </source>
</evidence>
<dbReference type="AlphaFoldDB" id="A0A1B7MZK9"/>
<evidence type="ECO:0000313" key="2">
    <source>
        <dbReference type="EMBL" id="OAX38058.1"/>
    </source>
</evidence>
<dbReference type="EMBL" id="KV448315">
    <property type="protein sequence ID" value="OAX38058.1"/>
    <property type="molecule type" value="Genomic_DNA"/>
</dbReference>
<sequence>MIMVGPESPYRLLYIGTLSMWKIYSLLLNKTTHGAPHVEHGKRSSFVFLKHERIRVVRACSQSHWTCYTAFTHLLLACGFLAFAVITEA</sequence>
<accession>A0A1B7MZK9</accession>
<reference evidence="2 3" key="1">
    <citation type="submission" date="2016-06" db="EMBL/GenBank/DDBJ databases">
        <title>Comparative genomics of the ectomycorrhizal sister species Rhizopogon vinicolor and Rhizopogon vesiculosus (Basidiomycota: Boletales) reveals a divergence of the mating type B locus.</title>
        <authorList>
            <consortium name="DOE Joint Genome Institute"/>
            <person name="Mujic A.B."/>
            <person name="Kuo A."/>
            <person name="Tritt A."/>
            <person name="Lipzen A."/>
            <person name="Chen C."/>
            <person name="Johnson J."/>
            <person name="Sharma A."/>
            <person name="Barry K."/>
            <person name="Grigoriev I.V."/>
            <person name="Spatafora J.W."/>
        </authorList>
    </citation>
    <scope>NUCLEOTIDE SEQUENCE [LARGE SCALE GENOMIC DNA]</scope>
    <source>
        <strain evidence="2 3">AM-OR11-026</strain>
    </source>
</reference>
<name>A0A1B7MZK9_9AGAM</name>
<keyword evidence="3" id="KW-1185">Reference proteome</keyword>
<dbReference type="InParanoid" id="A0A1B7MZK9"/>